<feature type="non-terminal residue" evidence="3">
    <location>
        <position position="220"/>
    </location>
</feature>
<sequence>DTSSGVLSKYDVEFTRHISKDKMIRTMEAEGIKRLSLGRSSKFSTKTETFSKERVSCKRSLSASLDSIDTSHHLIGDTEKSQKTPADHFLGMVFHPLDNTSEENTVFYSKPSTSENKKVNIPEIQMDVEDVPNVNSKSTLHPTHVDLNLSGKSSEVSSKSEAQLGQGDKSKKLDLKNPPLVPSKNICQQKIERIMLVEFLGCQREESTLVQEKKGCGAEV</sequence>
<dbReference type="PANTHER" id="PTHR24200:SF14">
    <property type="entry name" value="MICROTUBULE-ASSOCIATED TUMOR SUPPRESSOR CANDIDATE 2"/>
    <property type="match status" value="1"/>
</dbReference>
<dbReference type="InterPro" id="IPR051293">
    <property type="entry name" value="MTUS1/CCDC69"/>
</dbReference>
<dbReference type="GO" id="GO:0008017">
    <property type="term" value="F:microtubule binding"/>
    <property type="evidence" value="ECO:0007669"/>
    <property type="project" value="TreeGrafter"/>
</dbReference>
<feature type="region of interest" description="Disordered" evidence="2">
    <location>
        <begin position="149"/>
        <end position="179"/>
    </location>
</feature>
<accession>A0A8T1SJI0</accession>
<gene>
    <name evidence="3" type="ORF">G0U57_006110</name>
</gene>
<keyword evidence="4" id="KW-1185">Reference proteome</keyword>
<dbReference type="EMBL" id="JAHGAV010000184">
    <property type="protein sequence ID" value="KAG6929256.1"/>
    <property type="molecule type" value="Genomic_DNA"/>
</dbReference>
<proteinExistence type="predicted"/>
<dbReference type="GO" id="GO:0005634">
    <property type="term" value="C:nucleus"/>
    <property type="evidence" value="ECO:0007669"/>
    <property type="project" value="TreeGrafter"/>
</dbReference>
<feature type="non-terminal residue" evidence="3">
    <location>
        <position position="1"/>
    </location>
</feature>
<dbReference type="AlphaFoldDB" id="A0A8T1SJI0"/>
<dbReference type="OrthoDB" id="10038993at2759"/>
<dbReference type="Proteomes" id="UP000765507">
    <property type="component" value="Unassembled WGS sequence"/>
</dbReference>
<evidence type="ECO:0000256" key="1">
    <source>
        <dbReference type="ARBA" id="ARBA00023054"/>
    </source>
</evidence>
<comment type="caution">
    <text evidence="3">The sequence shown here is derived from an EMBL/GenBank/DDBJ whole genome shotgun (WGS) entry which is preliminary data.</text>
</comment>
<protein>
    <submittedName>
        <fullName evidence="3">Microtubule associated tumor suppressor candidate 2</fullName>
    </submittedName>
</protein>
<feature type="compositionally biased region" description="Low complexity" evidence="2">
    <location>
        <begin position="150"/>
        <end position="161"/>
    </location>
</feature>
<organism evidence="3 4">
    <name type="scientific">Chelydra serpentina</name>
    <name type="common">Snapping turtle</name>
    <name type="synonym">Testudo serpentina</name>
    <dbReference type="NCBI Taxonomy" id="8475"/>
    <lineage>
        <taxon>Eukaryota</taxon>
        <taxon>Metazoa</taxon>
        <taxon>Chordata</taxon>
        <taxon>Craniata</taxon>
        <taxon>Vertebrata</taxon>
        <taxon>Euteleostomi</taxon>
        <taxon>Archelosauria</taxon>
        <taxon>Testudinata</taxon>
        <taxon>Testudines</taxon>
        <taxon>Cryptodira</taxon>
        <taxon>Durocryptodira</taxon>
        <taxon>Americhelydia</taxon>
        <taxon>Chelydroidea</taxon>
        <taxon>Chelydridae</taxon>
        <taxon>Chelydra</taxon>
    </lineage>
</organism>
<evidence type="ECO:0000256" key="2">
    <source>
        <dbReference type="SAM" id="MobiDB-lite"/>
    </source>
</evidence>
<evidence type="ECO:0000313" key="3">
    <source>
        <dbReference type="EMBL" id="KAG6929256.1"/>
    </source>
</evidence>
<name>A0A8T1SJI0_CHESE</name>
<keyword evidence="1" id="KW-0175">Coiled coil</keyword>
<evidence type="ECO:0000313" key="4">
    <source>
        <dbReference type="Proteomes" id="UP000765507"/>
    </source>
</evidence>
<dbReference type="PANTHER" id="PTHR24200">
    <property type="entry name" value="TOUCAN, ISOFORM A"/>
    <property type="match status" value="1"/>
</dbReference>
<dbReference type="GO" id="GO:0005737">
    <property type="term" value="C:cytoplasm"/>
    <property type="evidence" value="ECO:0007669"/>
    <property type="project" value="TreeGrafter"/>
</dbReference>
<reference evidence="3 4" key="1">
    <citation type="journal article" date="2020" name="G3 (Bethesda)">
        <title>Draft Genome of the Common Snapping Turtle, Chelydra serpentina, a Model for Phenotypic Plasticity in Reptiles.</title>
        <authorList>
            <person name="Das D."/>
            <person name="Singh S.K."/>
            <person name="Bierstedt J."/>
            <person name="Erickson A."/>
            <person name="Galli G.L.J."/>
            <person name="Crossley D.A. 2nd"/>
            <person name="Rhen T."/>
        </authorList>
    </citation>
    <scope>NUCLEOTIDE SEQUENCE [LARGE SCALE GENOMIC DNA]</scope>
    <source>
        <strain evidence="3">KW</strain>
    </source>
</reference>